<dbReference type="PANTHER" id="PTHR42852">
    <property type="entry name" value="THIOL:DISULFIDE INTERCHANGE PROTEIN DSBE"/>
    <property type="match status" value="1"/>
</dbReference>
<dbReference type="OrthoDB" id="9799347at2"/>
<evidence type="ECO:0000256" key="2">
    <source>
        <dbReference type="ARBA" id="ARBA00007758"/>
    </source>
</evidence>
<evidence type="ECO:0000256" key="4">
    <source>
        <dbReference type="ARBA" id="ARBA00023157"/>
    </source>
</evidence>
<protein>
    <submittedName>
        <fullName evidence="8">Thiol:disulfide interchange protein CycY</fullName>
    </submittedName>
</protein>
<dbReference type="InParanoid" id="A0A1Y5RD59"/>
<accession>A0A1Y5RD59</accession>
<dbReference type="PROSITE" id="PS51352">
    <property type="entry name" value="THIOREDOXIN_2"/>
    <property type="match status" value="1"/>
</dbReference>
<name>A0A1Y5RD59_9PROT</name>
<dbReference type="InterPro" id="IPR004799">
    <property type="entry name" value="Periplasmic_diS_OxRdtase_DsbE"/>
</dbReference>
<evidence type="ECO:0000259" key="7">
    <source>
        <dbReference type="PROSITE" id="PS51352"/>
    </source>
</evidence>
<feature type="transmembrane region" description="Helical" evidence="6">
    <location>
        <begin position="31"/>
        <end position="52"/>
    </location>
</feature>
<keyword evidence="5" id="KW-0676">Redox-active center</keyword>
<evidence type="ECO:0000313" key="8">
    <source>
        <dbReference type="EMBL" id="SLN14667.1"/>
    </source>
</evidence>
<comment type="similarity">
    <text evidence="2">Belongs to the thioredoxin family. DsbE subfamily.</text>
</comment>
<evidence type="ECO:0000256" key="6">
    <source>
        <dbReference type="SAM" id="Phobius"/>
    </source>
</evidence>
<dbReference type="GO" id="GO:0015036">
    <property type="term" value="F:disulfide oxidoreductase activity"/>
    <property type="evidence" value="ECO:0007669"/>
    <property type="project" value="InterPro"/>
</dbReference>
<dbReference type="PROSITE" id="PS00194">
    <property type="entry name" value="THIOREDOXIN_1"/>
    <property type="match status" value="1"/>
</dbReference>
<dbReference type="InterPro" id="IPR013740">
    <property type="entry name" value="Redoxin"/>
</dbReference>
<evidence type="ECO:0000256" key="1">
    <source>
        <dbReference type="ARBA" id="ARBA00004196"/>
    </source>
</evidence>
<evidence type="ECO:0000313" key="9">
    <source>
        <dbReference type="Proteomes" id="UP000193200"/>
    </source>
</evidence>
<comment type="subcellular location">
    <subcellularLocation>
        <location evidence="1">Cell envelope</location>
    </subcellularLocation>
</comment>
<dbReference type="InterPro" id="IPR050553">
    <property type="entry name" value="Thioredoxin_ResA/DsbE_sf"/>
</dbReference>
<dbReference type="FunCoup" id="A0A1Y5RD59">
    <property type="interactions" value="253"/>
</dbReference>
<dbReference type="AlphaFoldDB" id="A0A1Y5RD59"/>
<evidence type="ECO:0000256" key="3">
    <source>
        <dbReference type="ARBA" id="ARBA00022748"/>
    </source>
</evidence>
<proteinExistence type="inferred from homology"/>
<keyword evidence="6" id="KW-0472">Membrane</keyword>
<keyword evidence="6" id="KW-0812">Transmembrane</keyword>
<dbReference type="Pfam" id="PF08534">
    <property type="entry name" value="Redoxin"/>
    <property type="match status" value="1"/>
</dbReference>
<dbReference type="GO" id="GO:0017004">
    <property type="term" value="P:cytochrome complex assembly"/>
    <property type="evidence" value="ECO:0007669"/>
    <property type="project" value="UniProtKB-KW"/>
</dbReference>
<dbReference type="InterPro" id="IPR013766">
    <property type="entry name" value="Thioredoxin_domain"/>
</dbReference>
<dbReference type="RefSeq" id="WP_085881633.1">
    <property type="nucleotide sequence ID" value="NZ_FWFR01000001.1"/>
</dbReference>
<gene>
    <name evidence="8" type="primary">cycY</name>
    <name evidence="8" type="ORF">OCH7691_00274</name>
</gene>
<dbReference type="InterPro" id="IPR017937">
    <property type="entry name" value="Thioredoxin_CS"/>
</dbReference>
<dbReference type="PANTHER" id="PTHR42852:SF6">
    <property type="entry name" value="THIOL:DISULFIDE INTERCHANGE PROTEIN DSBE"/>
    <property type="match status" value="1"/>
</dbReference>
<dbReference type="EMBL" id="FWFR01000001">
    <property type="protein sequence ID" value="SLN14667.1"/>
    <property type="molecule type" value="Genomic_DNA"/>
</dbReference>
<feature type="domain" description="Thioredoxin" evidence="7">
    <location>
        <begin position="60"/>
        <end position="202"/>
    </location>
</feature>
<keyword evidence="4" id="KW-1015">Disulfide bond</keyword>
<sequence>MTSTPDEPTVPGSEAAIDAAPAPARRGGARYFLPVAIFVVLTVVMGYGLFYLDPKEIPSALIDKPMPEFDLPPVPGHPLGLASADLKGEITLVNVFASWCVACRAEHDLLMQIARSGTVTLHGLDYKDPPQAARNWLDRMGNPYTRIGMDQSGRTGIDLGVYGVPETFVVSPDGQILDKVIGPLTPRSLEQQIMPWVRKYQK</sequence>
<keyword evidence="3" id="KW-0201">Cytochrome c-type biogenesis</keyword>
<dbReference type="CDD" id="cd03010">
    <property type="entry name" value="TlpA_like_DsbE"/>
    <property type="match status" value="1"/>
</dbReference>
<dbReference type="SUPFAM" id="SSF52833">
    <property type="entry name" value="Thioredoxin-like"/>
    <property type="match status" value="1"/>
</dbReference>
<keyword evidence="6" id="KW-1133">Transmembrane helix</keyword>
<dbReference type="NCBIfam" id="TIGR00385">
    <property type="entry name" value="dsbE"/>
    <property type="match status" value="1"/>
</dbReference>
<reference evidence="8 9" key="1">
    <citation type="submission" date="2017-03" db="EMBL/GenBank/DDBJ databases">
        <authorList>
            <person name="Afonso C.L."/>
            <person name="Miller P.J."/>
            <person name="Scott M.A."/>
            <person name="Spackman E."/>
            <person name="Goraichik I."/>
            <person name="Dimitrov K.M."/>
            <person name="Suarez D.L."/>
            <person name="Swayne D.E."/>
        </authorList>
    </citation>
    <scope>NUCLEOTIDE SEQUENCE [LARGE SCALE GENOMIC DNA]</scope>
    <source>
        <strain evidence="8 9">CECT 7691</strain>
    </source>
</reference>
<keyword evidence="9" id="KW-1185">Reference proteome</keyword>
<organism evidence="8 9">
    <name type="scientific">Oceanibacterium hippocampi</name>
    <dbReference type="NCBI Taxonomy" id="745714"/>
    <lineage>
        <taxon>Bacteria</taxon>
        <taxon>Pseudomonadati</taxon>
        <taxon>Pseudomonadota</taxon>
        <taxon>Alphaproteobacteria</taxon>
        <taxon>Sneathiellales</taxon>
        <taxon>Sneathiellaceae</taxon>
        <taxon>Oceanibacterium</taxon>
    </lineage>
</organism>
<dbReference type="Proteomes" id="UP000193200">
    <property type="component" value="Unassembled WGS sequence"/>
</dbReference>
<evidence type="ECO:0000256" key="5">
    <source>
        <dbReference type="ARBA" id="ARBA00023284"/>
    </source>
</evidence>
<dbReference type="InterPro" id="IPR036249">
    <property type="entry name" value="Thioredoxin-like_sf"/>
</dbReference>
<dbReference type="GO" id="GO:0030288">
    <property type="term" value="C:outer membrane-bounded periplasmic space"/>
    <property type="evidence" value="ECO:0007669"/>
    <property type="project" value="InterPro"/>
</dbReference>
<dbReference type="Gene3D" id="3.40.30.10">
    <property type="entry name" value="Glutaredoxin"/>
    <property type="match status" value="1"/>
</dbReference>